<keyword evidence="2" id="KW-1185">Reference proteome</keyword>
<organism evidence="1 2">
    <name type="scientific">Hymenobacter amundsenii</name>
    <dbReference type="NCBI Taxonomy" id="2006685"/>
    <lineage>
        <taxon>Bacteria</taxon>
        <taxon>Pseudomonadati</taxon>
        <taxon>Bacteroidota</taxon>
        <taxon>Cytophagia</taxon>
        <taxon>Cytophagales</taxon>
        <taxon>Hymenobacteraceae</taxon>
        <taxon>Hymenobacter</taxon>
    </lineage>
</organism>
<dbReference type="AlphaFoldDB" id="A0A246FJ47"/>
<accession>A0A246FJ47</accession>
<dbReference type="EMBL" id="NIRR01000050">
    <property type="protein sequence ID" value="OWP61645.1"/>
    <property type="molecule type" value="Genomic_DNA"/>
</dbReference>
<evidence type="ECO:0000313" key="1">
    <source>
        <dbReference type="EMBL" id="OWP61645.1"/>
    </source>
</evidence>
<gene>
    <name evidence="1" type="ORF">CDA63_18300</name>
</gene>
<comment type="caution">
    <text evidence="1">The sequence shown here is derived from an EMBL/GenBank/DDBJ whole genome shotgun (WGS) entry which is preliminary data.</text>
</comment>
<dbReference type="Proteomes" id="UP000197277">
    <property type="component" value="Unassembled WGS sequence"/>
</dbReference>
<reference evidence="1 2" key="1">
    <citation type="submission" date="2017-06" db="EMBL/GenBank/DDBJ databases">
        <title>Hymenobacter amundsenii sp. nov. isolated from regoliths in Antarctica.</title>
        <authorList>
            <person name="Sedlacek I."/>
            <person name="Kralova S."/>
            <person name="Pantucek R."/>
            <person name="Svec P."/>
            <person name="Holochova P."/>
            <person name="Stankova E."/>
            <person name="Vrbovska V."/>
            <person name="Busse H.-J."/>
        </authorList>
    </citation>
    <scope>NUCLEOTIDE SEQUENCE [LARGE SCALE GENOMIC DNA]</scope>
    <source>
        <strain evidence="1 2">CCM 8682</strain>
    </source>
</reference>
<proteinExistence type="predicted"/>
<sequence>MPFTVRGGFGGGTYAAKASASMLANPTPVGFVFDHWQTTVALRATFAVPTRLDMPARAMLSPVYRAASAWTSVVKVRPNGSNVYHYYPAPAAHFKGIMSFHHGATGTMRLVRE</sequence>
<protein>
    <submittedName>
        <fullName evidence="1">Uncharacterized protein</fullName>
    </submittedName>
</protein>
<evidence type="ECO:0000313" key="2">
    <source>
        <dbReference type="Proteomes" id="UP000197277"/>
    </source>
</evidence>
<name>A0A246FJ47_9BACT</name>